<keyword evidence="2" id="KW-0808">Transferase</keyword>
<dbReference type="Proteomes" id="UP000321393">
    <property type="component" value="Unassembled WGS sequence"/>
</dbReference>
<name>A0A5A7UHM1_CUCMM</name>
<keyword evidence="2" id="KW-0418">Kinase</keyword>
<gene>
    <name evidence="2" type="ORF">E6C27_scaffold751G00050</name>
</gene>
<reference evidence="2 3" key="1">
    <citation type="submission" date="2019-08" db="EMBL/GenBank/DDBJ databases">
        <title>Draft genome sequences of two oriental melons (Cucumis melo L. var makuwa).</title>
        <authorList>
            <person name="Kwon S.-Y."/>
        </authorList>
    </citation>
    <scope>NUCLEOTIDE SEQUENCE [LARGE SCALE GENOMIC DNA]</scope>
    <source>
        <strain evidence="3">cv. SW 3</strain>
        <tissue evidence="2">Leaf</tissue>
    </source>
</reference>
<dbReference type="EMBL" id="SSTE01009837">
    <property type="protein sequence ID" value="KAA0053175.1"/>
    <property type="molecule type" value="Genomic_DNA"/>
</dbReference>
<feature type="domain" description="Phosphoribulokinase/uridine kinase" evidence="1">
    <location>
        <begin position="5"/>
        <end position="42"/>
    </location>
</feature>
<dbReference type="GO" id="GO:0016301">
    <property type="term" value="F:kinase activity"/>
    <property type="evidence" value="ECO:0007669"/>
    <property type="project" value="UniProtKB-KW"/>
</dbReference>
<dbReference type="Pfam" id="PF00485">
    <property type="entry name" value="PRK"/>
    <property type="match status" value="1"/>
</dbReference>
<dbReference type="InterPro" id="IPR027417">
    <property type="entry name" value="P-loop_NTPase"/>
</dbReference>
<evidence type="ECO:0000259" key="1">
    <source>
        <dbReference type="Pfam" id="PF00485"/>
    </source>
</evidence>
<evidence type="ECO:0000313" key="3">
    <source>
        <dbReference type="Proteomes" id="UP000321393"/>
    </source>
</evidence>
<dbReference type="GO" id="GO:0005524">
    <property type="term" value="F:ATP binding"/>
    <property type="evidence" value="ECO:0007669"/>
    <property type="project" value="InterPro"/>
</dbReference>
<accession>A0A5A7UHM1</accession>
<organism evidence="2 3">
    <name type="scientific">Cucumis melo var. makuwa</name>
    <name type="common">Oriental melon</name>
    <dbReference type="NCBI Taxonomy" id="1194695"/>
    <lineage>
        <taxon>Eukaryota</taxon>
        <taxon>Viridiplantae</taxon>
        <taxon>Streptophyta</taxon>
        <taxon>Embryophyta</taxon>
        <taxon>Tracheophyta</taxon>
        <taxon>Spermatophyta</taxon>
        <taxon>Magnoliopsida</taxon>
        <taxon>eudicotyledons</taxon>
        <taxon>Gunneridae</taxon>
        <taxon>Pentapetalae</taxon>
        <taxon>rosids</taxon>
        <taxon>fabids</taxon>
        <taxon>Cucurbitales</taxon>
        <taxon>Cucurbitaceae</taxon>
        <taxon>Benincaseae</taxon>
        <taxon>Cucumis</taxon>
    </lineage>
</organism>
<dbReference type="AlphaFoldDB" id="A0A5A7UHM1"/>
<dbReference type="Gene3D" id="3.40.50.300">
    <property type="entry name" value="P-loop containing nucleotide triphosphate hydrolases"/>
    <property type="match status" value="1"/>
</dbReference>
<comment type="caution">
    <text evidence="2">The sequence shown here is derived from an EMBL/GenBank/DDBJ whole genome shotgun (WGS) entry which is preliminary data.</text>
</comment>
<sequence length="65" mass="7651">MTDSLAVFKMVIPDVRLARRIRRDTVERDKDINSVLEQIDTRNLYSQLELDEVQVEWAELLAGYI</sequence>
<dbReference type="InterPro" id="IPR006083">
    <property type="entry name" value="PRK/URK"/>
</dbReference>
<protein>
    <submittedName>
        <fullName evidence="2">Uridine kinase-like protein 2</fullName>
    </submittedName>
</protein>
<evidence type="ECO:0000313" key="2">
    <source>
        <dbReference type="EMBL" id="KAA0053175.1"/>
    </source>
</evidence>
<proteinExistence type="predicted"/>